<keyword evidence="4 7" id="KW-0521">NADP</keyword>
<evidence type="ECO:0000313" key="12">
    <source>
        <dbReference type="EMBL" id="CDT17127.1"/>
    </source>
</evidence>
<dbReference type="KEGG" id="pdf:CD630DERM_20340"/>
<evidence type="ECO:0000256" key="8">
    <source>
        <dbReference type="PROSITE-ProRule" id="PRU10010"/>
    </source>
</evidence>
<evidence type="ECO:0000256" key="6">
    <source>
        <dbReference type="ARBA" id="ARBA00050557"/>
    </source>
</evidence>
<dbReference type="Pfam" id="PF22698">
    <property type="entry name" value="Semialdhyde_dhC_1"/>
    <property type="match status" value="1"/>
</dbReference>
<dbReference type="InterPro" id="IPR000534">
    <property type="entry name" value="Semialdehyde_DH_NAD-bd"/>
</dbReference>
<dbReference type="PATRIC" id="fig|1496.854.peg.2605"/>
<evidence type="ECO:0000256" key="2">
    <source>
        <dbReference type="ARBA" id="ARBA00022571"/>
    </source>
</evidence>
<dbReference type="CDD" id="cd23934">
    <property type="entry name" value="AGPR_1_C"/>
    <property type="match status" value="1"/>
</dbReference>
<name>A0A031WFJ7_CLODI</name>
<dbReference type="PROSITE" id="PS01224">
    <property type="entry name" value="ARGC"/>
    <property type="match status" value="1"/>
</dbReference>
<dbReference type="Gene3D" id="3.40.50.720">
    <property type="entry name" value="NAD(P)-binding Rossmann-like Domain"/>
    <property type="match status" value="1"/>
</dbReference>
<evidence type="ECO:0000313" key="10">
    <source>
        <dbReference type="EMBL" id="CDS88073.1"/>
    </source>
</evidence>
<protein>
    <recommendedName>
        <fullName evidence="7">N-acetyl-gamma-glutamyl-phosphate reductase</fullName>
        <shortName evidence="7">AGPR</shortName>
        <ecNumber evidence="7">1.2.1.38</ecNumber>
    </recommendedName>
    <alternativeName>
        <fullName evidence="7">N-acetyl-glutamate semialdehyde dehydrogenase</fullName>
        <shortName evidence="7">NAGSA dehydrogenase</shortName>
    </alternativeName>
</protein>
<dbReference type="FunFam" id="3.30.360.10:FF:000014">
    <property type="entry name" value="N-acetyl-gamma-glutamyl-phosphate reductase"/>
    <property type="match status" value="1"/>
</dbReference>
<dbReference type="GO" id="GO:0005737">
    <property type="term" value="C:cytoplasm"/>
    <property type="evidence" value="ECO:0007669"/>
    <property type="project" value="UniProtKB-SubCell"/>
</dbReference>
<evidence type="ECO:0000313" key="11">
    <source>
        <dbReference type="EMBL" id="CDS88198.1"/>
    </source>
</evidence>
<dbReference type="HAMAP" id="MF_00150">
    <property type="entry name" value="ArgC_type1"/>
    <property type="match status" value="1"/>
</dbReference>
<keyword evidence="3 7" id="KW-0028">Amino-acid biosynthesis</keyword>
<dbReference type="EMBL" id="LK932517">
    <property type="protein sequence ID" value="CDS88073.1"/>
    <property type="molecule type" value="Genomic_DNA"/>
</dbReference>
<dbReference type="InterPro" id="IPR036291">
    <property type="entry name" value="NAD(P)-bd_dom_sf"/>
</dbReference>
<dbReference type="EMBL" id="LK932403">
    <property type="protein sequence ID" value="CDS88198.1"/>
    <property type="molecule type" value="Genomic_DNA"/>
</dbReference>
<dbReference type="SMART" id="SM00859">
    <property type="entry name" value="Semialdhyde_dh"/>
    <property type="match status" value="1"/>
</dbReference>
<dbReference type="PANTHER" id="PTHR32338:SF10">
    <property type="entry name" value="N-ACETYL-GAMMA-GLUTAMYL-PHOSPHATE REDUCTASE, CHLOROPLASTIC-RELATED"/>
    <property type="match status" value="1"/>
</dbReference>
<dbReference type="SUPFAM" id="SSF51735">
    <property type="entry name" value="NAD(P)-binding Rossmann-fold domains"/>
    <property type="match status" value="1"/>
</dbReference>
<evidence type="ECO:0000256" key="5">
    <source>
        <dbReference type="ARBA" id="ARBA00023002"/>
    </source>
</evidence>
<sequence>MNKIKVGIIGATGYVGAELIRLLMNHDKVEVTAIGSNSYVGKDIVDIYPSIGYKNNMICIENEKVIDMCDVVFTALPHGVSEKFVIKAIKSKKKVIDLGADFRIKDEEVYSKWYGVSFIDKILHKKAVYGLSEIYKEDIKDADIIANPGCYPTSISLPLMPLLSSKLIKNNNIIIDSKSGLTGAGRELSISSHFTEVNENITAYKIGKHRHTPEIEQNLSESCKEKVSVVFTPNLIPVNRGILSTIYCTKEDNISINDIHRKLTDYYEFKEFIEILPLDKVASLKNVRFSNKCVISLHENGDTLIICSAIDNMIKGAAGQAIQNMNIIFGIEENTGLKNIAPSF</sequence>
<dbReference type="AlphaFoldDB" id="A0A031WFJ7"/>
<dbReference type="InterPro" id="IPR058924">
    <property type="entry name" value="AGPR_dimerisation_dom"/>
</dbReference>
<comment type="subcellular location">
    <subcellularLocation>
        <location evidence="7">Cytoplasm</location>
    </subcellularLocation>
</comment>
<dbReference type="Gene3D" id="3.30.360.10">
    <property type="entry name" value="Dihydrodipicolinate Reductase, domain 2"/>
    <property type="match status" value="1"/>
</dbReference>
<dbReference type="CDD" id="cd17895">
    <property type="entry name" value="AGPR_1_N"/>
    <property type="match status" value="1"/>
</dbReference>
<keyword evidence="7" id="KW-0963">Cytoplasm</keyword>
<comment type="similarity">
    <text evidence="7">Belongs to the NAGSA dehydrogenase family. Type 1 subfamily.</text>
</comment>
<evidence type="ECO:0000256" key="7">
    <source>
        <dbReference type="HAMAP-Rule" id="MF_00150"/>
    </source>
</evidence>
<dbReference type="InterPro" id="IPR000706">
    <property type="entry name" value="AGPR_type-1"/>
</dbReference>
<gene>
    <name evidence="7 12" type="primary">argC</name>
    <name evidence="12" type="ORF">BN1095_330385</name>
    <name evidence="10" type="ORF">BN1096_630180</name>
    <name evidence="11" type="ORF">BN1097_640043</name>
</gene>
<organism evidence="12">
    <name type="scientific">Clostridioides difficile</name>
    <name type="common">Peptoclostridium difficile</name>
    <dbReference type="NCBI Taxonomy" id="1496"/>
    <lineage>
        <taxon>Bacteria</taxon>
        <taxon>Bacillati</taxon>
        <taxon>Bacillota</taxon>
        <taxon>Clostridia</taxon>
        <taxon>Peptostreptococcales</taxon>
        <taxon>Peptostreptococcaceae</taxon>
        <taxon>Clostridioides</taxon>
    </lineage>
</organism>
<evidence type="ECO:0000256" key="1">
    <source>
        <dbReference type="ARBA" id="ARBA00004862"/>
    </source>
</evidence>
<proteinExistence type="inferred from homology"/>
<dbReference type="GO" id="GO:0070401">
    <property type="term" value="F:NADP+ binding"/>
    <property type="evidence" value="ECO:0007669"/>
    <property type="project" value="InterPro"/>
</dbReference>
<evidence type="ECO:0000256" key="3">
    <source>
        <dbReference type="ARBA" id="ARBA00022605"/>
    </source>
</evidence>
<dbReference type="InterPro" id="IPR050085">
    <property type="entry name" value="AGPR"/>
</dbReference>
<evidence type="ECO:0000259" key="9">
    <source>
        <dbReference type="SMART" id="SM00859"/>
    </source>
</evidence>
<dbReference type="InterPro" id="IPR023013">
    <property type="entry name" value="AGPR_AS"/>
</dbReference>
<comment type="catalytic activity">
    <reaction evidence="6 7">
        <text>N-acetyl-L-glutamate 5-semialdehyde + phosphate + NADP(+) = N-acetyl-L-glutamyl 5-phosphate + NADPH + H(+)</text>
        <dbReference type="Rhea" id="RHEA:21588"/>
        <dbReference type="ChEBI" id="CHEBI:15378"/>
        <dbReference type="ChEBI" id="CHEBI:29123"/>
        <dbReference type="ChEBI" id="CHEBI:43474"/>
        <dbReference type="ChEBI" id="CHEBI:57783"/>
        <dbReference type="ChEBI" id="CHEBI:57936"/>
        <dbReference type="ChEBI" id="CHEBI:58349"/>
        <dbReference type="EC" id="1.2.1.38"/>
    </reaction>
</comment>
<dbReference type="GO" id="GO:0051287">
    <property type="term" value="F:NAD binding"/>
    <property type="evidence" value="ECO:0007669"/>
    <property type="project" value="InterPro"/>
</dbReference>
<dbReference type="EC" id="1.2.1.38" evidence="7"/>
<comment type="pathway">
    <text evidence="1 7">Amino-acid biosynthesis; L-arginine biosynthesis; N(2)-acetyl-L-ornithine from L-glutamate: step 3/4.</text>
</comment>
<dbReference type="GO" id="GO:0006526">
    <property type="term" value="P:L-arginine biosynthetic process"/>
    <property type="evidence" value="ECO:0007669"/>
    <property type="project" value="UniProtKB-UniRule"/>
</dbReference>
<dbReference type="EMBL" id="LK932994">
    <property type="protein sequence ID" value="CDT17127.1"/>
    <property type="molecule type" value="Genomic_DNA"/>
</dbReference>
<dbReference type="GO" id="GO:0003942">
    <property type="term" value="F:N-acetyl-gamma-glutamyl-phosphate reductase activity"/>
    <property type="evidence" value="ECO:0007669"/>
    <property type="project" value="UniProtKB-UniRule"/>
</dbReference>
<dbReference type="PANTHER" id="PTHR32338">
    <property type="entry name" value="N-ACETYL-GAMMA-GLUTAMYL-PHOSPHATE REDUCTASE, CHLOROPLASTIC-RELATED-RELATED"/>
    <property type="match status" value="1"/>
</dbReference>
<accession>A0A031WFJ7</accession>
<keyword evidence="2 7" id="KW-0055">Arginine biosynthesis</keyword>
<feature type="active site" evidence="7 8">
    <location>
        <position position="150"/>
    </location>
</feature>
<feature type="domain" description="Semialdehyde dehydrogenase NAD-binding" evidence="9">
    <location>
        <begin position="5"/>
        <end position="142"/>
    </location>
</feature>
<keyword evidence="5 7" id="KW-0560">Oxidoreductase</keyword>
<reference evidence="12" key="1">
    <citation type="submission" date="2014-07" db="EMBL/GenBank/DDBJ databases">
        <authorList>
            <person name="Monot Marc"/>
        </authorList>
    </citation>
    <scope>NUCLEOTIDE SEQUENCE</scope>
    <source>
        <strain evidence="12">7032989</strain>
        <strain evidence="11">7032994</strain>
    </source>
</reference>
<dbReference type="GeneID" id="66354419"/>
<evidence type="ECO:0000256" key="4">
    <source>
        <dbReference type="ARBA" id="ARBA00022857"/>
    </source>
</evidence>
<dbReference type="UniPathway" id="UPA00068">
    <property type="reaction ID" value="UER00108"/>
</dbReference>
<comment type="function">
    <text evidence="7">Catalyzes the NADPH-dependent reduction of N-acetyl-5-glutamyl phosphate to yield N-acetyl-L-glutamate 5-semialdehyde.</text>
</comment>
<dbReference type="NCBIfam" id="TIGR01850">
    <property type="entry name" value="argC"/>
    <property type="match status" value="1"/>
</dbReference>
<dbReference type="RefSeq" id="WP_011861435.1">
    <property type="nucleotide sequence ID" value="NZ_BAABSG010000001.1"/>
</dbReference>
<dbReference type="SUPFAM" id="SSF55347">
    <property type="entry name" value="Glyceraldehyde-3-phosphate dehydrogenase-like, C-terminal domain"/>
    <property type="match status" value="1"/>
</dbReference>
<dbReference type="Pfam" id="PF01118">
    <property type="entry name" value="Semialdhyde_dh"/>
    <property type="match status" value="1"/>
</dbReference>